<name>A0ABS1QZ80_9SPHI</name>
<proteinExistence type="predicted"/>
<comment type="caution">
    <text evidence="1">The sequence shown here is derived from an EMBL/GenBank/DDBJ whole genome shotgun (WGS) entry which is preliminary data.</text>
</comment>
<sequence>MRLTDKVSFKCFKHKIGFLEEFQLPSEEELIAEIEREKNVLREQGVVYGCDI</sequence>
<gene>
    <name evidence="1" type="ORF">JKG61_01940</name>
</gene>
<evidence type="ECO:0000313" key="1">
    <source>
        <dbReference type="EMBL" id="MBL1407505.1"/>
    </source>
</evidence>
<protein>
    <submittedName>
        <fullName evidence="1">Uncharacterized protein</fullName>
    </submittedName>
</protein>
<dbReference type="EMBL" id="JAERTY010000001">
    <property type="protein sequence ID" value="MBL1407505.1"/>
    <property type="molecule type" value="Genomic_DNA"/>
</dbReference>
<reference evidence="1 2" key="1">
    <citation type="submission" date="2021-01" db="EMBL/GenBank/DDBJ databases">
        <title>C459-1 draft genome sequence.</title>
        <authorList>
            <person name="Zhang X.-F."/>
        </authorList>
    </citation>
    <scope>NUCLEOTIDE SEQUENCE [LARGE SCALE GENOMIC DNA]</scope>
    <source>
        <strain evidence="2">C459-1</strain>
    </source>
</reference>
<keyword evidence="2" id="KW-1185">Reference proteome</keyword>
<organism evidence="1 2">
    <name type="scientific">Sphingobacterium faecale</name>
    <dbReference type="NCBI Taxonomy" id="2803775"/>
    <lineage>
        <taxon>Bacteria</taxon>
        <taxon>Pseudomonadati</taxon>
        <taxon>Bacteroidota</taxon>
        <taxon>Sphingobacteriia</taxon>
        <taxon>Sphingobacteriales</taxon>
        <taxon>Sphingobacteriaceae</taxon>
        <taxon>Sphingobacterium</taxon>
    </lineage>
</organism>
<dbReference type="Proteomes" id="UP000625283">
    <property type="component" value="Unassembled WGS sequence"/>
</dbReference>
<evidence type="ECO:0000313" key="2">
    <source>
        <dbReference type="Proteomes" id="UP000625283"/>
    </source>
</evidence>
<accession>A0ABS1QZ80</accession>
<dbReference type="RefSeq" id="WP_202101301.1">
    <property type="nucleotide sequence ID" value="NZ_JAERTY010000001.1"/>
</dbReference>